<dbReference type="Gene3D" id="3.40.50.1240">
    <property type="entry name" value="Phosphoglycerate mutase-like"/>
    <property type="match status" value="1"/>
</dbReference>
<dbReference type="OrthoDB" id="3215466at2"/>
<keyword evidence="2" id="KW-1185">Reference proteome</keyword>
<dbReference type="EMBL" id="RJMB01000011">
    <property type="protein sequence ID" value="RNL84434.1"/>
    <property type="molecule type" value="Genomic_DNA"/>
</dbReference>
<name>A0A3N0E985_9ACTN</name>
<reference evidence="1 2" key="1">
    <citation type="submission" date="2018-11" db="EMBL/GenBank/DDBJ databases">
        <title>The genome draft of YIM 96095.</title>
        <authorList>
            <person name="Tang S.-K."/>
            <person name="Chunyu W.-X."/>
            <person name="Feng Y.-Z."/>
        </authorList>
    </citation>
    <scope>NUCLEOTIDE SEQUENCE [LARGE SCALE GENOMIC DNA]</scope>
    <source>
        <strain evidence="1 2">YIM 96095</strain>
    </source>
</reference>
<accession>A0A3N0E985</accession>
<sequence>MTTTTVVHLLRHGEVHNPAGVLYGRLPGYHLNENGVRMAEFAVDWFSGRDIAVLRTSPLERARETAEPLSKAFGLDAEVDERLVEAENHLQGMVLGSWSLGNLKVVRRAYNPFRPSWGEPYSAIVERMVETVKAVRKEAWGREAVCVSHQLPIWITRRAAERKRLWHRPDHRQCGLASVTSFTFEERKLVSVGYSEPAASLYPTGRTTTAGA</sequence>
<dbReference type="SMART" id="SM00855">
    <property type="entry name" value="PGAM"/>
    <property type="match status" value="1"/>
</dbReference>
<protein>
    <submittedName>
        <fullName evidence="1">Histidine phosphatase family protein</fullName>
    </submittedName>
</protein>
<gene>
    <name evidence="1" type="ORF">EFW17_12870</name>
</gene>
<dbReference type="PANTHER" id="PTHR48100">
    <property type="entry name" value="BROAD-SPECIFICITY PHOSPHATASE YOR283W-RELATED"/>
    <property type="match status" value="1"/>
</dbReference>
<dbReference type="InterPro" id="IPR013078">
    <property type="entry name" value="His_Pase_superF_clade-1"/>
</dbReference>
<dbReference type="PANTHER" id="PTHR48100:SF51">
    <property type="entry name" value="PHOSPHOGLYCERATE MUTASE"/>
    <property type="match status" value="1"/>
</dbReference>
<dbReference type="GO" id="GO:0005737">
    <property type="term" value="C:cytoplasm"/>
    <property type="evidence" value="ECO:0007669"/>
    <property type="project" value="TreeGrafter"/>
</dbReference>
<dbReference type="RefSeq" id="WP_123201604.1">
    <property type="nucleotide sequence ID" value="NZ_RJMB01000011.1"/>
</dbReference>
<dbReference type="AlphaFoldDB" id="A0A3N0E985"/>
<comment type="caution">
    <text evidence="1">The sequence shown here is derived from an EMBL/GenBank/DDBJ whole genome shotgun (WGS) entry which is preliminary data.</text>
</comment>
<dbReference type="InterPro" id="IPR050275">
    <property type="entry name" value="PGM_Phosphatase"/>
</dbReference>
<proteinExistence type="predicted"/>
<dbReference type="InterPro" id="IPR029033">
    <property type="entry name" value="His_PPase_superfam"/>
</dbReference>
<dbReference type="CDD" id="cd07067">
    <property type="entry name" value="HP_PGM_like"/>
    <property type="match status" value="1"/>
</dbReference>
<evidence type="ECO:0000313" key="1">
    <source>
        <dbReference type="EMBL" id="RNL84434.1"/>
    </source>
</evidence>
<dbReference type="GO" id="GO:0016791">
    <property type="term" value="F:phosphatase activity"/>
    <property type="evidence" value="ECO:0007669"/>
    <property type="project" value="TreeGrafter"/>
</dbReference>
<organism evidence="1 2">
    <name type="scientific">Halostreptopolyspora alba</name>
    <dbReference type="NCBI Taxonomy" id="2487137"/>
    <lineage>
        <taxon>Bacteria</taxon>
        <taxon>Bacillati</taxon>
        <taxon>Actinomycetota</taxon>
        <taxon>Actinomycetes</taxon>
        <taxon>Streptosporangiales</taxon>
        <taxon>Nocardiopsidaceae</taxon>
        <taxon>Halostreptopolyspora</taxon>
    </lineage>
</organism>
<dbReference type="Pfam" id="PF00300">
    <property type="entry name" value="His_Phos_1"/>
    <property type="match status" value="1"/>
</dbReference>
<evidence type="ECO:0000313" key="2">
    <source>
        <dbReference type="Proteomes" id="UP000269198"/>
    </source>
</evidence>
<dbReference type="SUPFAM" id="SSF53254">
    <property type="entry name" value="Phosphoglycerate mutase-like"/>
    <property type="match status" value="1"/>
</dbReference>
<dbReference type="Proteomes" id="UP000269198">
    <property type="component" value="Unassembled WGS sequence"/>
</dbReference>